<keyword evidence="1" id="KW-0472">Membrane</keyword>
<accession>A0AAD2BU51</accession>
<evidence type="ECO:0000313" key="3">
    <source>
        <dbReference type="Proteomes" id="UP001189756"/>
    </source>
</evidence>
<dbReference type="EMBL" id="CATZAZ010000015">
    <property type="protein sequence ID" value="CAJ0806734.1"/>
    <property type="molecule type" value="Genomic_DNA"/>
</dbReference>
<name>A0AAD2BU51_9RALS</name>
<sequence length="105" mass="11790">MQLNPSKPVLGIVSTLAFLYLIYLFLTGDPLERINRTCAPLFQWPAKVVIGGVRIFSPGSAQAVESKFDTGFQTCRQWVWNSFYAADYARLRTRTAEDNRGGANQ</sequence>
<evidence type="ECO:0000256" key="1">
    <source>
        <dbReference type="SAM" id="Phobius"/>
    </source>
</evidence>
<comment type="caution">
    <text evidence="2">The sequence shown here is derived from an EMBL/GenBank/DDBJ whole genome shotgun (WGS) entry which is preliminary data.</text>
</comment>
<feature type="transmembrane region" description="Helical" evidence="1">
    <location>
        <begin position="6"/>
        <end position="26"/>
    </location>
</feature>
<reference evidence="2" key="1">
    <citation type="submission" date="2023-07" db="EMBL/GenBank/DDBJ databases">
        <authorList>
            <person name="Peeters C."/>
        </authorList>
    </citation>
    <scope>NUCLEOTIDE SEQUENCE</scope>
    <source>
        <strain evidence="2">R-77560</strain>
    </source>
</reference>
<organism evidence="2 3">
    <name type="scientific">Ralstonia thomasii</name>
    <dbReference type="NCBI Taxonomy" id="3058596"/>
    <lineage>
        <taxon>Bacteria</taxon>
        <taxon>Pseudomonadati</taxon>
        <taxon>Pseudomonadota</taxon>
        <taxon>Betaproteobacteria</taxon>
        <taxon>Burkholderiales</taxon>
        <taxon>Burkholderiaceae</taxon>
        <taxon>Ralstonia</taxon>
    </lineage>
</organism>
<dbReference type="Proteomes" id="UP001189756">
    <property type="component" value="Unassembled WGS sequence"/>
</dbReference>
<dbReference type="AlphaFoldDB" id="A0AAD2BU51"/>
<evidence type="ECO:0000313" key="2">
    <source>
        <dbReference type="EMBL" id="CAJ0806734.1"/>
    </source>
</evidence>
<gene>
    <name evidence="2" type="ORF">R77560_04470</name>
</gene>
<dbReference type="GeneID" id="43402619"/>
<proteinExistence type="predicted"/>
<keyword evidence="1" id="KW-1133">Transmembrane helix</keyword>
<dbReference type="RefSeq" id="WP_024542508.1">
    <property type="nucleotide sequence ID" value="NZ_CATZAZ010000015.1"/>
</dbReference>
<protein>
    <submittedName>
        <fullName evidence="2">Uncharacterized protein</fullName>
    </submittedName>
</protein>
<keyword evidence="1" id="KW-0812">Transmembrane</keyword>